<evidence type="ECO:0000313" key="10">
    <source>
        <dbReference type="EMBL" id="KAK1791401.1"/>
    </source>
</evidence>
<reference evidence="10" key="1">
    <citation type="submission" date="2023-03" db="EMBL/GenBank/DDBJ databases">
        <title>Electrophorus voltai genome.</title>
        <authorList>
            <person name="Bian C."/>
        </authorList>
    </citation>
    <scope>NUCLEOTIDE SEQUENCE</scope>
    <source>
        <strain evidence="10">CB-2022</strain>
        <tissue evidence="10">Muscle</tissue>
    </source>
</reference>
<dbReference type="GO" id="GO:0038023">
    <property type="term" value="F:signaling receptor activity"/>
    <property type="evidence" value="ECO:0007669"/>
    <property type="project" value="InterPro"/>
</dbReference>
<dbReference type="GO" id="GO:0009897">
    <property type="term" value="C:external side of plasma membrane"/>
    <property type="evidence" value="ECO:0007669"/>
    <property type="project" value="TreeGrafter"/>
</dbReference>
<evidence type="ECO:0000256" key="2">
    <source>
        <dbReference type="ARBA" id="ARBA00005961"/>
    </source>
</evidence>
<comment type="caution">
    <text evidence="10">The sequence shown here is derived from an EMBL/GenBank/DDBJ whole genome shotgun (WGS) entry which is preliminary data.</text>
</comment>
<name>A0AAD9DRH3_9TELE</name>
<evidence type="ECO:0000256" key="4">
    <source>
        <dbReference type="ARBA" id="ARBA00022729"/>
    </source>
</evidence>
<protein>
    <recommendedName>
        <fullName evidence="9">GDNF/GAS1 domain-containing protein</fullName>
    </recommendedName>
</protein>
<dbReference type="AlphaFoldDB" id="A0AAD9DRH3"/>
<sequence length="349" mass="39982">VATARCKILRAVTRPSRPSLAVRRRGGESVPVMKKTHVTPCSCWLLCAIRIWHENVHCVPVHENMKLKGEWKSSRLSGYVPGPNASCLQEMMLCIQDEVCNRHLVPFVQSCSRPQCEDVQCRLAARRFYSGLPQNVAEMLLFCQCVKGEQDCEQVWGTLQSVSCTGAQVPLRSCLDTLESCTRNMLCRQTFEAFLSKCFEPEDTPYSEYSTTDLIHIIDLNHFLSEDKECRKAFVATVGSILQSPCTCQELYHHDLYKCNMLQQAIQNRSHFRLHGAKRNASLQTEVNKSKPGHSQFNDQLWYFLVYIFVVVVILTAVTIIWHKLRRMHRLSKNARFNLPQDSTKSLVL</sequence>
<keyword evidence="6" id="KW-0675">Receptor</keyword>
<feature type="transmembrane region" description="Helical" evidence="8">
    <location>
        <begin position="301"/>
        <end position="322"/>
    </location>
</feature>
<keyword evidence="5 8" id="KW-0472">Membrane</keyword>
<dbReference type="PANTHER" id="PTHR10269">
    <property type="entry name" value="GDNF RECEPTOR ALPHA"/>
    <property type="match status" value="1"/>
</dbReference>
<keyword evidence="11" id="KW-1185">Reference proteome</keyword>
<proteinExistence type="inferred from homology"/>
<evidence type="ECO:0000259" key="9">
    <source>
        <dbReference type="SMART" id="SM00907"/>
    </source>
</evidence>
<evidence type="ECO:0000313" key="11">
    <source>
        <dbReference type="Proteomes" id="UP001239994"/>
    </source>
</evidence>
<feature type="domain" description="GDNF/GAS1" evidence="9">
    <location>
        <begin position="174"/>
        <end position="270"/>
    </location>
</feature>
<comment type="subcellular location">
    <subcellularLocation>
        <location evidence="1">Cell membrane</location>
    </subcellularLocation>
</comment>
<comment type="similarity">
    <text evidence="2">Belongs to the GDNFR family.</text>
</comment>
<dbReference type="PANTHER" id="PTHR10269:SF1">
    <property type="entry name" value="GDNF FAMILY RECEPTOR ALPHA-LIKE"/>
    <property type="match status" value="1"/>
</dbReference>
<dbReference type="Pfam" id="PF02351">
    <property type="entry name" value="GDNF"/>
    <property type="match status" value="2"/>
</dbReference>
<evidence type="ECO:0000256" key="1">
    <source>
        <dbReference type="ARBA" id="ARBA00004236"/>
    </source>
</evidence>
<dbReference type="InterPro" id="IPR003438">
    <property type="entry name" value="GDNF_rcpt"/>
</dbReference>
<gene>
    <name evidence="10" type="ORF">P4O66_013420</name>
</gene>
<keyword evidence="8" id="KW-1133">Transmembrane helix</keyword>
<dbReference type="InterPro" id="IPR037193">
    <property type="entry name" value="GDNF_alpha"/>
</dbReference>
<evidence type="ECO:0000256" key="3">
    <source>
        <dbReference type="ARBA" id="ARBA00022475"/>
    </source>
</evidence>
<dbReference type="GO" id="GO:0007169">
    <property type="term" value="P:cell surface receptor protein tyrosine kinase signaling pathway"/>
    <property type="evidence" value="ECO:0007669"/>
    <property type="project" value="UniProtKB-ARBA"/>
</dbReference>
<feature type="domain" description="GDNF/GAS1" evidence="9">
    <location>
        <begin position="87"/>
        <end position="164"/>
    </location>
</feature>
<evidence type="ECO:0000256" key="5">
    <source>
        <dbReference type="ARBA" id="ARBA00023136"/>
    </source>
</evidence>
<organism evidence="10 11">
    <name type="scientific">Electrophorus voltai</name>
    <dbReference type="NCBI Taxonomy" id="2609070"/>
    <lineage>
        <taxon>Eukaryota</taxon>
        <taxon>Metazoa</taxon>
        <taxon>Chordata</taxon>
        <taxon>Craniata</taxon>
        <taxon>Vertebrata</taxon>
        <taxon>Euteleostomi</taxon>
        <taxon>Actinopterygii</taxon>
        <taxon>Neopterygii</taxon>
        <taxon>Teleostei</taxon>
        <taxon>Ostariophysi</taxon>
        <taxon>Gymnotiformes</taxon>
        <taxon>Gymnotoidei</taxon>
        <taxon>Gymnotidae</taxon>
        <taxon>Electrophorus</taxon>
    </lineage>
</organism>
<feature type="non-terminal residue" evidence="10">
    <location>
        <position position="1"/>
    </location>
</feature>
<keyword evidence="3" id="KW-1003">Cell membrane</keyword>
<dbReference type="Proteomes" id="UP001239994">
    <property type="component" value="Unassembled WGS sequence"/>
</dbReference>
<evidence type="ECO:0000256" key="6">
    <source>
        <dbReference type="ARBA" id="ARBA00023170"/>
    </source>
</evidence>
<keyword evidence="4" id="KW-0732">Signal</keyword>
<evidence type="ECO:0000256" key="8">
    <source>
        <dbReference type="SAM" id="Phobius"/>
    </source>
</evidence>
<evidence type="ECO:0000256" key="7">
    <source>
        <dbReference type="ARBA" id="ARBA00023180"/>
    </source>
</evidence>
<dbReference type="SMART" id="SM00907">
    <property type="entry name" value="GDNF"/>
    <property type="match status" value="2"/>
</dbReference>
<keyword evidence="8" id="KW-0812">Transmembrane</keyword>
<dbReference type="SUPFAM" id="SSF110035">
    <property type="entry name" value="GDNF receptor-like"/>
    <property type="match status" value="2"/>
</dbReference>
<dbReference type="EMBL" id="JAROKS010000020">
    <property type="protein sequence ID" value="KAK1791401.1"/>
    <property type="molecule type" value="Genomic_DNA"/>
</dbReference>
<dbReference type="InterPro" id="IPR016017">
    <property type="entry name" value="GDNF/GAS1"/>
</dbReference>
<keyword evidence="7" id="KW-0325">Glycoprotein</keyword>
<accession>A0AAD9DRH3</accession>
<dbReference type="GO" id="GO:0007399">
    <property type="term" value="P:nervous system development"/>
    <property type="evidence" value="ECO:0007669"/>
    <property type="project" value="TreeGrafter"/>
</dbReference>
<dbReference type="GO" id="GO:0043235">
    <property type="term" value="C:receptor complex"/>
    <property type="evidence" value="ECO:0007669"/>
    <property type="project" value="TreeGrafter"/>
</dbReference>